<accession>A0A366H8C2</accession>
<organism evidence="2 3">
    <name type="scientific">Eoetvoesiella caeni</name>
    <dbReference type="NCBI Taxonomy" id="645616"/>
    <lineage>
        <taxon>Bacteria</taxon>
        <taxon>Pseudomonadati</taxon>
        <taxon>Pseudomonadota</taxon>
        <taxon>Betaproteobacteria</taxon>
        <taxon>Burkholderiales</taxon>
        <taxon>Alcaligenaceae</taxon>
        <taxon>Eoetvoesiella</taxon>
    </lineage>
</organism>
<protein>
    <submittedName>
        <fullName evidence="2">Protein involved in plasmid replication-relaxation</fullName>
    </submittedName>
</protein>
<feature type="region of interest" description="Disordered" evidence="1">
    <location>
        <begin position="25"/>
        <end position="65"/>
    </location>
</feature>
<feature type="compositionally biased region" description="Basic and acidic residues" evidence="1">
    <location>
        <begin position="56"/>
        <end position="65"/>
    </location>
</feature>
<dbReference type="Proteomes" id="UP000253628">
    <property type="component" value="Unassembled WGS sequence"/>
</dbReference>
<gene>
    <name evidence="2" type="ORF">DFR37_107206</name>
</gene>
<reference evidence="2 3" key="1">
    <citation type="submission" date="2018-06" db="EMBL/GenBank/DDBJ databases">
        <title>Genomic Encyclopedia of Type Strains, Phase IV (KMG-IV): sequencing the most valuable type-strain genomes for metagenomic binning, comparative biology and taxonomic classification.</title>
        <authorList>
            <person name="Goeker M."/>
        </authorList>
    </citation>
    <scope>NUCLEOTIDE SEQUENCE [LARGE SCALE GENOMIC DNA]</scope>
    <source>
        <strain evidence="2 3">DSM 25520</strain>
    </source>
</reference>
<evidence type="ECO:0000313" key="3">
    <source>
        <dbReference type="Proteomes" id="UP000253628"/>
    </source>
</evidence>
<evidence type="ECO:0000313" key="2">
    <source>
        <dbReference type="EMBL" id="RBP38441.1"/>
    </source>
</evidence>
<proteinExistence type="predicted"/>
<name>A0A366H8C2_9BURK</name>
<dbReference type="EMBL" id="QNRQ01000007">
    <property type="protein sequence ID" value="RBP38441.1"/>
    <property type="molecule type" value="Genomic_DNA"/>
</dbReference>
<dbReference type="AlphaFoldDB" id="A0A366H8C2"/>
<dbReference type="OrthoDB" id="8879509at2"/>
<comment type="caution">
    <text evidence="2">The sequence shown here is derived from an EMBL/GenBank/DDBJ whole genome shotgun (WGS) entry which is preliminary data.</text>
</comment>
<sequence>MLKLPLAQALSINGALAHDNVESKTVAADKTGQERVPTGYLPHDHATRATGARTTKAPEPETQHEKPYRIDRGLTNVASTGQIRQAIRLRALSAANRFRVIRTFDVAAICFPERPYKAALTAAQRAMRSMVKDNLLIRYRTDRQQHVYGLTQKGAQWLDDRGVDASSSVRRVSDMTNPEHLLWSNFIVTCCEVRGLSALTETELMKSLNRNTGKGEPVSQGLITVNILKGNGSKKRILRPDAIAYEKPTSPGGKSTVTWFEIDRSKRGADREACLTALFRAVGRQLQNGHVLGTVVVLTKSERILKRAMSLAQELVNDPGELKFSTQGTRILKESSTGVFEVWTEIIKKFGSDRTGLEPALVGHVIIQMLPLWLPKVRIDNRRQYSTAGWFSEDYLPYRRPAGQSPWPVPTSPLL</sequence>
<evidence type="ECO:0000256" key="1">
    <source>
        <dbReference type="SAM" id="MobiDB-lite"/>
    </source>
</evidence>
<keyword evidence="3" id="KW-1185">Reference proteome</keyword>